<keyword evidence="4" id="KW-0067">ATP-binding</keyword>
<evidence type="ECO:0000256" key="1">
    <source>
        <dbReference type="ARBA" id="ARBA00005417"/>
    </source>
</evidence>
<dbReference type="SMART" id="SM00382">
    <property type="entry name" value="AAA"/>
    <property type="match status" value="1"/>
</dbReference>
<dbReference type="GO" id="GO:0016887">
    <property type="term" value="F:ATP hydrolysis activity"/>
    <property type="evidence" value="ECO:0007669"/>
    <property type="project" value="InterPro"/>
</dbReference>
<dbReference type="InterPro" id="IPR003439">
    <property type="entry name" value="ABC_transporter-like_ATP-bd"/>
</dbReference>
<dbReference type="Pfam" id="PF00005">
    <property type="entry name" value="ABC_tran"/>
    <property type="match status" value="1"/>
</dbReference>
<dbReference type="InterPro" id="IPR050153">
    <property type="entry name" value="Metal_Ion_Import_ABC"/>
</dbReference>
<dbReference type="PANTHER" id="PTHR42734:SF5">
    <property type="entry name" value="IRON TRANSPORT SYSTEM ATP-BINDING PROTEIN HI_0361-RELATED"/>
    <property type="match status" value="1"/>
</dbReference>
<dbReference type="GO" id="GO:0005524">
    <property type="term" value="F:ATP binding"/>
    <property type="evidence" value="ECO:0007669"/>
    <property type="project" value="UniProtKB-KW"/>
</dbReference>
<keyword evidence="2" id="KW-0813">Transport</keyword>
<dbReference type="PROSITE" id="PS00211">
    <property type="entry name" value="ABC_TRANSPORTER_1"/>
    <property type="match status" value="1"/>
</dbReference>
<organism evidence="6 7">
    <name type="scientific">Mycolicibacterium phlei DSM 43239 = CCUG 21000</name>
    <dbReference type="NCBI Taxonomy" id="1226750"/>
    <lineage>
        <taxon>Bacteria</taxon>
        <taxon>Bacillati</taxon>
        <taxon>Actinomycetota</taxon>
        <taxon>Actinomycetes</taxon>
        <taxon>Mycobacteriales</taxon>
        <taxon>Mycobacteriaceae</taxon>
        <taxon>Mycolicibacterium</taxon>
    </lineage>
</organism>
<keyword evidence="3" id="KW-0547">Nucleotide-binding</keyword>
<dbReference type="SUPFAM" id="SSF52540">
    <property type="entry name" value="P-loop containing nucleoside triphosphate hydrolases"/>
    <property type="match status" value="1"/>
</dbReference>
<name>A0A5N5UZH6_MYCPH</name>
<dbReference type="InterPro" id="IPR003593">
    <property type="entry name" value="AAA+_ATPase"/>
</dbReference>
<dbReference type="PANTHER" id="PTHR42734">
    <property type="entry name" value="METAL TRANSPORT SYSTEM ATP-BINDING PROTEIN TM_0124-RELATED"/>
    <property type="match status" value="1"/>
</dbReference>
<evidence type="ECO:0000256" key="3">
    <source>
        <dbReference type="ARBA" id="ARBA00022741"/>
    </source>
</evidence>
<dbReference type="InterPro" id="IPR017871">
    <property type="entry name" value="ABC_transporter-like_CS"/>
</dbReference>
<comment type="caution">
    <text evidence="6">The sequence shown here is derived from an EMBL/GenBank/DDBJ whole genome shotgun (WGS) entry which is preliminary data.</text>
</comment>
<dbReference type="EMBL" id="ANBP01000032">
    <property type="protein sequence ID" value="KAB7753630.1"/>
    <property type="molecule type" value="Genomic_DNA"/>
</dbReference>
<gene>
    <name evidence="6" type="ORF">MPHL21000_18275</name>
</gene>
<reference evidence="6 7" key="1">
    <citation type="submission" date="2012-10" db="EMBL/GenBank/DDBJ databases">
        <title>The draft sequence of the Mycobacterium pheli genome.</title>
        <authorList>
            <person name="Pettersson B.M.F."/>
            <person name="Das S."/>
            <person name="Dasgupta S."/>
            <person name="Bhattacharya A."/>
            <person name="Kirsebom L.A."/>
        </authorList>
    </citation>
    <scope>NUCLEOTIDE SEQUENCE [LARGE SCALE GENOMIC DNA]</scope>
    <source>
        <strain evidence="6 7">CCUG 21000</strain>
    </source>
</reference>
<evidence type="ECO:0000256" key="4">
    <source>
        <dbReference type="ARBA" id="ARBA00022840"/>
    </source>
</evidence>
<dbReference type="PROSITE" id="PS50893">
    <property type="entry name" value="ABC_TRANSPORTER_2"/>
    <property type="match status" value="1"/>
</dbReference>
<protein>
    <submittedName>
        <fullName evidence="6">ABC transporter</fullName>
    </submittedName>
</protein>
<evidence type="ECO:0000313" key="7">
    <source>
        <dbReference type="Proteomes" id="UP000325690"/>
    </source>
</evidence>
<feature type="domain" description="ABC transporter" evidence="5">
    <location>
        <begin position="17"/>
        <end position="230"/>
    </location>
</feature>
<sequence length="231" mass="24880">MIVIVNNHEGRDAVTGYTVRDLKFGCSSEPIFDGFDADFPAGEVTALIGANGTGKSTLINLMVGLLRPARGRLEPQPVKPALLAQRTEHIDGLPLTVRDCVSMGRFDSVPFWKPLGKSDRALVGQMIDRVGMTSYTGQRLRDLSGGQRQRVMIAQTMVQDAQLYLLDEPSTALDVAGREMLFGLLREKAEHGAAVVLATHDADEVAFADRVVDLGGGMGTIVRSRVAETSG</sequence>
<comment type="similarity">
    <text evidence="1">Belongs to the ABC transporter superfamily.</text>
</comment>
<dbReference type="Proteomes" id="UP000325690">
    <property type="component" value="Unassembled WGS sequence"/>
</dbReference>
<proteinExistence type="inferred from homology"/>
<evidence type="ECO:0000256" key="2">
    <source>
        <dbReference type="ARBA" id="ARBA00022448"/>
    </source>
</evidence>
<keyword evidence="7" id="KW-1185">Reference proteome</keyword>
<evidence type="ECO:0000313" key="6">
    <source>
        <dbReference type="EMBL" id="KAB7753630.1"/>
    </source>
</evidence>
<dbReference type="Gene3D" id="3.40.50.300">
    <property type="entry name" value="P-loop containing nucleotide triphosphate hydrolases"/>
    <property type="match status" value="1"/>
</dbReference>
<accession>A0A5N5UZH6</accession>
<dbReference type="InterPro" id="IPR027417">
    <property type="entry name" value="P-loop_NTPase"/>
</dbReference>
<evidence type="ECO:0000259" key="5">
    <source>
        <dbReference type="PROSITE" id="PS50893"/>
    </source>
</evidence>
<dbReference type="AlphaFoldDB" id="A0A5N5UZH6"/>